<evidence type="ECO:0000256" key="1">
    <source>
        <dbReference type="ARBA" id="ARBA00007768"/>
    </source>
</evidence>
<dbReference type="eggNOG" id="KOG4013">
    <property type="taxonomic scope" value="Eukaryota"/>
</dbReference>
<protein>
    <recommendedName>
        <fullName evidence="2">Copper homeostasis protein cutC homolog</fullName>
    </recommendedName>
</protein>
<dbReference type="EMBL" id="CAEY01000925">
    <property type="status" value="NOT_ANNOTATED_CDS"/>
    <property type="molecule type" value="Genomic_DNA"/>
</dbReference>
<sequence>MDSKLVDNLETGVFSLQEYLKSLCRGEQLEMKIIKSRQRFLLEVCVDSFESAVAAILGGADRLEVCSALAVGGLTPNLSLMQKIFNYKLNNKFSVSLAAMIRPRSGDFIYSEEELSFMMDEIDHLIPVCDTFVFGCSSVDEDGNVCIDTKSCKILLDHIKLRSQGVKKYTTFHRAFDLCTDPVKSCTKLIDLGFDCILTSGCEPTAPQGATKLRKLQELYGNDIKIMAGSGVKQDNLKSMYDTTGLFFYHSSASKQFESRIATNCERIFPYGVAKWQTTDIYTVYKMSKILDDIESNHKS</sequence>
<dbReference type="GO" id="GO:0005507">
    <property type="term" value="F:copper ion binding"/>
    <property type="evidence" value="ECO:0007669"/>
    <property type="project" value="TreeGrafter"/>
</dbReference>
<keyword evidence="4" id="KW-1185">Reference proteome</keyword>
<reference evidence="4" key="1">
    <citation type="submission" date="2011-08" db="EMBL/GenBank/DDBJ databases">
        <authorList>
            <person name="Rombauts S."/>
        </authorList>
    </citation>
    <scope>NUCLEOTIDE SEQUENCE</scope>
    <source>
        <strain evidence="4">London</strain>
    </source>
</reference>
<dbReference type="AlphaFoldDB" id="T1L245"/>
<accession>T1L245</accession>
<organism evidence="3 4">
    <name type="scientific">Tetranychus urticae</name>
    <name type="common">Two-spotted spider mite</name>
    <dbReference type="NCBI Taxonomy" id="32264"/>
    <lineage>
        <taxon>Eukaryota</taxon>
        <taxon>Metazoa</taxon>
        <taxon>Ecdysozoa</taxon>
        <taxon>Arthropoda</taxon>
        <taxon>Chelicerata</taxon>
        <taxon>Arachnida</taxon>
        <taxon>Acari</taxon>
        <taxon>Acariformes</taxon>
        <taxon>Trombidiformes</taxon>
        <taxon>Prostigmata</taxon>
        <taxon>Eleutherengona</taxon>
        <taxon>Raphignathae</taxon>
        <taxon>Tetranychoidea</taxon>
        <taxon>Tetranychidae</taxon>
        <taxon>Tetranychus</taxon>
    </lineage>
</organism>
<reference evidence="3" key="2">
    <citation type="submission" date="2015-06" db="UniProtKB">
        <authorList>
            <consortium name="EnsemblMetazoa"/>
        </authorList>
    </citation>
    <scope>IDENTIFICATION</scope>
</reference>
<dbReference type="OrthoDB" id="7392499at2759"/>
<dbReference type="EnsemblMetazoa" id="tetur32g01970.1">
    <property type="protein sequence ID" value="tetur32g01970.1"/>
    <property type="gene ID" value="tetur32g01970"/>
</dbReference>
<evidence type="ECO:0000313" key="3">
    <source>
        <dbReference type="EnsemblMetazoa" id="tetur32g01970.1"/>
    </source>
</evidence>
<dbReference type="STRING" id="32264.T1L245"/>
<dbReference type="InterPro" id="IPR005627">
    <property type="entry name" value="CutC-like"/>
</dbReference>
<dbReference type="HOGENOM" id="CLU_050555_3_1_1"/>
<dbReference type="Pfam" id="PF03932">
    <property type="entry name" value="CutC"/>
    <property type="match status" value="1"/>
</dbReference>
<dbReference type="KEGG" id="tut:107369490"/>
<dbReference type="PANTHER" id="PTHR12598">
    <property type="entry name" value="COPPER HOMEOSTASIS PROTEIN CUTC"/>
    <property type="match status" value="1"/>
</dbReference>
<evidence type="ECO:0000256" key="2">
    <source>
        <dbReference type="ARBA" id="ARBA00019014"/>
    </source>
</evidence>
<dbReference type="SUPFAM" id="SSF110395">
    <property type="entry name" value="CutC-like"/>
    <property type="match status" value="1"/>
</dbReference>
<gene>
    <name evidence="3" type="primary">107369490</name>
</gene>
<dbReference type="PANTHER" id="PTHR12598:SF0">
    <property type="entry name" value="COPPER HOMEOSTASIS PROTEIN CUTC HOMOLOG"/>
    <property type="match status" value="1"/>
</dbReference>
<dbReference type="InterPro" id="IPR036822">
    <property type="entry name" value="CutC-like_dom_sf"/>
</dbReference>
<comment type="similarity">
    <text evidence="1">Belongs to the CutC family.</text>
</comment>
<name>T1L245_TETUR</name>
<dbReference type="OMA" id="CRWTFHR"/>
<evidence type="ECO:0000313" key="4">
    <source>
        <dbReference type="Proteomes" id="UP000015104"/>
    </source>
</evidence>
<dbReference type="Gene3D" id="3.20.20.380">
    <property type="entry name" value="Copper homeostasis (CutC) domain"/>
    <property type="match status" value="1"/>
</dbReference>
<proteinExistence type="inferred from homology"/>
<dbReference type="Proteomes" id="UP000015104">
    <property type="component" value="Unassembled WGS sequence"/>
</dbReference>